<evidence type="ECO:0000256" key="2">
    <source>
        <dbReference type="ARBA" id="ARBA00004496"/>
    </source>
</evidence>
<dbReference type="PROSITE" id="PS51350">
    <property type="entry name" value="PTS_HPR_DOM"/>
    <property type="match status" value="1"/>
</dbReference>
<organism evidence="7 8">
    <name type="scientific">Acetobacterium woodii (strain ATCC 29683 / DSM 1030 / JCM 2381 / KCTC 1655 / WB1)</name>
    <dbReference type="NCBI Taxonomy" id="931626"/>
    <lineage>
        <taxon>Bacteria</taxon>
        <taxon>Bacillati</taxon>
        <taxon>Bacillota</taxon>
        <taxon>Clostridia</taxon>
        <taxon>Eubacteriales</taxon>
        <taxon>Eubacteriaceae</taxon>
        <taxon>Acetobacterium</taxon>
    </lineage>
</organism>
<protein>
    <recommendedName>
        <fullName evidence="3">Phosphocarrier protein HPr</fullName>
    </recommendedName>
</protein>
<reference evidence="7 8" key="2">
    <citation type="journal article" date="2012" name="PLoS ONE">
        <title>An ancient pathway combining carbon dioxide fixation with the generation and utilization of a sodium ion gradient for ATP synthesis.</title>
        <authorList>
            <person name="Poehlein A."/>
            <person name="Schmidt S."/>
            <person name="Kaster A.K."/>
            <person name="Goenrich M."/>
            <person name="Vollmers J."/>
            <person name="Thurmer A."/>
            <person name="Bertsch J."/>
            <person name="Schuchmann K."/>
            <person name="Voigt B."/>
            <person name="Hecker M."/>
            <person name="Daniel R."/>
            <person name="Thauer R.K."/>
            <person name="Gottschalk G."/>
            <person name="Muller V."/>
        </authorList>
    </citation>
    <scope>NUCLEOTIDE SEQUENCE [LARGE SCALE GENOMIC DNA]</scope>
    <source>
        <strain evidence="8">ATCC 29683 / DSM 1030 / JCM 2381 / KCTC 1655 / WB1</strain>
    </source>
</reference>
<dbReference type="PANTHER" id="PTHR33705:SF2">
    <property type="entry name" value="PHOSPHOCARRIER PROTEIN NPR"/>
    <property type="match status" value="1"/>
</dbReference>
<comment type="subcellular location">
    <subcellularLocation>
        <location evidence="2">Cytoplasm</location>
    </subcellularLocation>
</comment>
<dbReference type="PRINTS" id="PR00107">
    <property type="entry name" value="PHOSPHOCPHPR"/>
</dbReference>
<dbReference type="NCBIfam" id="TIGR01003">
    <property type="entry name" value="PTS_HPr_family"/>
    <property type="match status" value="1"/>
</dbReference>
<feature type="domain" description="HPr" evidence="6">
    <location>
        <begin position="1"/>
        <end position="87"/>
    </location>
</feature>
<name>H6LHG3_ACEWD</name>
<accession>H6LHG3</accession>
<dbReference type="AlphaFoldDB" id="H6LHG3"/>
<proteinExistence type="predicted"/>
<evidence type="ECO:0000256" key="4">
    <source>
        <dbReference type="ARBA" id="ARBA00022490"/>
    </source>
</evidence>
<dbReference type="STRING" id="931626.Awo_c29390"/>
<dbReference type="eggNOG" id="COG1925">
    <property type="taxonomic scope" value="Bacteria"/>
</dbReference>
<dbReference type="InterPro" id="IPR000032">
    <property type="entry name" value="HPr-like"/>
</dbReference>
<dbReference type="Pfam" id="PF00381">
    <property type="entry name" value="PTS-HPr"/>
    <property type="match status" value="1"/>
</dbReference>
<dbReference type="RefSeq" id="WP_014357270.1">
    <property type="nucleotide sequence ID" value="NC_016894.1"/>
</dbReference>
<evidence type="ECO:0000259" key="6">
    <source>
        <dbReference type="PROSITE" id="PS51350"/>
    </source>
</evidence>
<dbReference type="PROSITE" id="PS00369">
    <property type="entry name" value="PTS_HPR_HIS"/>
    <property type="match status" value="1"/>
</dbReference>
<dbReference type="KEGG" id="awo:Awo_c29390"/>
<reference evidence="8" key="1">
    <citation type="submission" date="2011-07" db="EMBL/GenBank/DDBJ databases">
        <title>Complete genome sequence of Acetobacterium woodii.</title>
        <authorList>
            <person name="Poehlein A."/>
            <person name="Schmidt S."/>
            <person name="Kaster A.-K."/>
            <person name="Goenrich M."/>
            <person name="Vollmers J."/>
            <person name="Thuermer A."/>
            <person name="Gottschalk G."/>
            <person name="Thauer R.K."/>
            <person name="Daniel R."/>
            <person name="Mueller V."/>
        </authorList>
    </citation>
    <scope>NUCLEOTIDE SEQUENCE [LARGE SCALE GENOMIC DNA]</scope>
    <source>
        <strain evidence="8">ATCC 29683 / DSM 1030 / JCM 2381 / KCTC 1655 / WB1</strain>
    </source>
</reference>
<evidence type="ECO:0000256" key="5">
    <source>
        <dbReference type="ARBA" id="ARBA00022683"/>
    </source>
</evidence>
<sequence length="87" mass="9383">MELKEVTVLNETGIHARPASMFVKAAGKFKADIFVINEDKVINAKSIVGVMAGGISQGMTVKIKAEGEDETAAVDTLVQMINNRFDE</sequence>
<dbReference type="GO" id="GO:0009401">
    <property type="term" value="P:phosphoenolpyruvate-dependent sugar phosphotransferase system"/>
    <property type="evidence" value="ECO:0007669"/>
    <property type="project" value="UniProtKB-KW"/>
</dbReference>
<dbReference type="GO" id="GO:0005737">
    <property type="term" value="C:cytoplasm"/>
    <property type="evidence" value="ECO:0007669"/>
    <property type="project" value="UniProtKB-SubCell"/>
</dbReference>
<dbReference type="SUPFAM" id="SSF55594">
    <property type="entry name" value="HPr-like"/>
    <property type="match status" value="1"/>
</dbReference>
<dbReference type="EMBL" id="CP002987">
    <property type="protein sequence ID" value="AFA49673.1"/>
    <property type="molecule type" value="Genomic_DNA"/>
</dbReference>
<comment type="function">
    <text evidence="1">General (non sugar-specific) component of the phosphoenolpyruvate-dependent sugar phosphotransferase system (sugar PTS). This major carbohydrate active-transport system catalyzes the phosphorylation of incoming sugar substrates concomitantly with their translocation across the cell membrane. The phosphoryl group from phosphoenolpyruvate (PEP) is transferred to the phosphoryl carrier protein HPr by enzyme I. Phospho-HPr then transfers it to the PTS EIIA domain.</text>
</comment>
<dbReference type="CDD" id="cd00367">
    <property type="entry name" value="PTS-HPr_like"/>
    <property type="match status" value="1"/>
</dbReference>
<evidence type="ECO:0000313" key="7">
    <source>
        <dbReference type="EMBL" id="AFA49673.1"/>
    </source>
</evidence>
<dbReference type="InterPro" id="IPR050399">
    <property type="entry name" value="HPr"/>
</dbReference>
<evidence type="ECO:0000256" key="3">
    <source>
        <dbReference type="ARBA" id="ARBA00020422"/>
    </source>
</evidence>
<dbReference type="HOGENOM" id="CLU_136230_2_2_9"/>
<keyword evidence="4" id="KW-0963">Cytoplasm</keyword>
<gene>
    <name evidence="7" type="primary">ptsH2</name>
    <name evidence="7" type="ordered locus">Awo_c29390</name>
</gene>
<dbReference type="Proteomes" id="UP000007177">
    <property type="component" value="Chromosome"/>
</dbReference>
<dbReference type="PANTHER" id="PTHR33705">
    <property type="entry name" value="PHOSPHOCARRIER PROTEIN HPR"/>
    <property type="match status" value="1"/>
</dbReference>
<dbReference type="InterPro" id="IPR035895">
    <property type="entry name" value="HPr-like_sf"/>
</dbReference>
<keyword evidence="8" id="KW-1185">Reference proteome</keyword>
<dbReference type="OrthoDB" id="9809047at2"/>
<keyword evidence="5" id="KW-0598">Phosphotransferase system</keyword>
<evidence type="ECO:0000256" key="1">
    <source>
        <dbReference type="ARBA" id="ARBA00003681"/>
    </source>
</evidence>
<evidence type="ECO:0000313" key="8">
    <source>
        <dbReference type="Proteomes" id="UP000007177"/>
    </source>
</evidence>
<dbReference type="InterPro" id="IPR001020">
    <property type="entry name" value="PTS_HPr_His_P_site"/>
</dbReference>
<dbReference type="Gene3D" id="3.30.1340.10">
    <property type="entry name" value="HPr-like"/>
    <property type="match status" value="1"/>
</dbReference>